<dbReference type="AlphaFoldDB" id="A0A0D2I1E3"/>
<dbReference type="GO" id="GO:0006366">
    <property type="term" value="P:transcription by RNA polymerase II"/>
    <property type="evidence" value="ECO:0007669"/>
    <property type="project" value="TreeGrafter"/>
</dbReference>
<evidence type="ECO:0000313" key="9">
    <source>
        <dbReference type="EMBL" id="KIW90724.1"/>
    </source>
</evidence>
<dbReference type="Pfam" id="PF01000">
    <property type="entry name" value="RNA_pol_A_bac"/>
    <property type="match status" value="1"/>
</dbReference>
<dbReference type="GO" id="GO:0005665">
    <property type="term" value="C:RNA polymerase II, core complex"/>
    <property type="evidence" value="ECO:0007669"/>
    <property type="project" value="TreeGrafter"/>
</dbReference>
<comment type="subunit">
    <text evidence="2">Component of the RNA polymerase II (Pol II) complex consisting of 12 subunits.</text>
</comment>
<name>A0A0D2I1E3_CLAB1</name>
<dbReference type="VEuPathDB" id="FungiDB:Z519_08507"/>
<evidence type="ECO:0000259" key="8">
    <source>
        <dbReference type="SMART" id="SM00662"/>
    </source>
</evidence>
<evidence type="ECO:0000256" key="4">
    <source>
        <dbReference type="ARBA" id="ARBA00023163"/>
    </source>
</evidence>
<dbReference type="GO" id="GO:0003899">
    <property type="term" value="F:DNA-directed RNA polymerase activity"/>
    <property type="evidence" value="ECO:0007669"/>
    <property type="project" value="InterPro"/>
</dbReference>
<evidence type="ECO:0000256" key="3">
    <source>
        <dbReference type="ARBA" id="ARBA00022478"/>
    </source>
</evidence>
<evidence type="ECO:0000256" key="1">
    <source>
        <dbReference type="ARBA" id="ARBA00004123"/>
    </source>
</evidence>
<evidence type="ECO:0000256" key="7">
    <source>
        <dbReference type="ARBA" id="ARBA00072506"/>
    </source>
</evidence>
<dbReference type="InterPro" id="IPR011263">
    <property type="entry name" value="DNA-dir_RNA_pol_RpoA/D/Rpb3"/>
</dbReference>
<dbReference type="SMART" id="SM00662">
    <property type="entry name" value="RPOLD"/>
    <property type="match status" value="1"/>
</dbReference>
<keyword evidence="10" id="KW-1185">Reference proteome</keyword>
<sequence length="387" mass="41715">MSPARKPQEFPATRVFAAFLVDHNRVDGEIVSTPDSCKGLSIVLIHVEGIAMAYNGYNGFNDDVMDGVEASGPKVTVREVEPDRCDFVLQSCSLALANSLRRAMLAEIPTISIDLVDITTNSSVLPDEYLAHRLGLIPLVSKGVDENLNYGRDCDRCDDHCEYCSVVLRLHVRCSQAGTMLVHANDLMVVNPRQDGIGQPVIRDANGTGPLIAKLRQGQEIQLECIAKKGIAKEHAKWAPTSAVGFEYDPNNKLRHVDYWYETDAKEEWPVDERNATWEGDDSAADAAFDPDAVPSAFFFDVEGIGTLEPDDIVRGGIEVIQKKLAETIKVLGGAEAAGVDGMNGIQSPDGYEPAPANGAFSSYGGLRGGTTPYGATPYGAGGYGSY</sequence>
<dbReference type="GeneID" id="27701435"/>
<dbReference type="InterPro" id="IPR001514">
    <property type="entry name" value="DNA-dir_RNA_pol_30-40kDasu_CS"/>
</dbReference>
<evidence type="ECO:0000256" key="6">
    <source>
        <dbReference type="ARBA" id="ARBA00025804"/>
    </source>
</evidence>
<dbReference type="PROSITE" id="PS00446">
    <property type="entry name" value="RNA_POL_D_30KD"/>
    <property type="match status" value="1"/>
</dbReference>
<comment type="subcellular location">
    <subcellularLocation>
        <location evidence="1">Nucleus</location>
    </subcellularLocation>
</comment>
<dbReference type="InterPro" id="IPR022842">
    <property type="entry name" value="RNAP_Rpo3/Rpb3/RPAC1"/>
</dbReference>
<keyword evidence="4" id="KW-0804">Transcription</keyword>
<dbReference type="Proteomes" id="UP000053789">
    <property type="component" value="Unassembled WGS sequence"/>
</dbReference>
<proteinExistence type="inferred from homology"/>
<dbReference type="HAMAP" id="MF_00320">
    <property type="entry name" value="RNApol_arch_Rpo3"/>
    <property type="match status" value="1"/>
</dbReference>
<dbReference type="EMBL" id="KN846992">
    <property type="protein sequence ID" value="KIW90724.1"/>
    <property type="molecule type" value="Genomic_DNA"/>
</dbReference>
<dbReference type="RefSeq" id="XP_016617393.1">
    <property type="nucleotide sequence ID" value="XM_016766235.1"/>
</dbReference>
<dbReference type="CDD" id="cd07031">
    <property type="entry name" value="RNAP_II_RPB3"/>
    <property type="match status" value="1"/>
</dbReference>
<dbReference type="Gene3D" id="2.170.120.12">
    <property type="entry name" value="DNA-directed RNA polymerase, insert domain"/>
    <property type="match status" value="1"/>
</dbReference>
<dbReference type="InterPro" id="IPR050518">
    <property type="entry name" value="Rpo3/RPB3_RNA_Pol_subunit"/>
</dbReference>
<evidence type="ECO:0000313" key="10">
    <source>
        <dbReference type="Proteomes" id="UP000053789"/>
    </source>
</evidence>
<dbReference type="OrthoDB" id="270173at2759"/>
<organism evidence="9 10">
    <name type="scientific">Cladophialophora bantiana (strain ATCC 10958 / CBS 173.52 / CDC B-1940 / NIH 8579)</name>
    <name type="common">Xylohypha bantiana</name>
    <dbReference type="NCBI Taxonomy" id="1442370"/>
    <lineage>
        <taxon>Eukaryota</taxon>
        <taxon>Fungi</taxon>
        <taxon>Dikarya</taxon>
        <taxon>Ascomycota</taxon>
        <taxon>Pezizomycotina</taxon>
        <taxon>Eurotiomycetes</taxon>
        <taxon>Chaetothyriomycetidae</taxon>
        <taxon>Chaetothyriales</taxon>
        <taxon>Herpotrichiellaceae</taxon>
        <taxon>Cladophialophora</taxon>
    </lineage>
</organism>
<evidence type="ECO:0000256" key="5">
    <source>
        <dbReference type="ARBA" id="ARBA00023242"/>
    </source>
</evidence>
<accession>A0A0D2I1E3</accession>
<keyword evidence="5" id="KW-0539">Nucleus</keyword>
<gene>
    <name evidence="9" type="ORF">Z519_08507</name>
</gene>
<comment type="similarity">
    <text evidence="6">Belongs to the archaeal Rpo3/eukaryotic RPB3 RNA polymerase subunit family.</text>
</comment>
<dbReference type="PANTHER" id="PTHR11800:SF2">
    <property type="entry name" value="DNA-DIRECTED RNA POLYMERASE II SUBUNIT RPB3"/>
    <property type="match status" value="1"/>
</dbReference>
<dbReference type="HOGENOM" id="CLU_038421_1_1_1"/>
<dbReference type="Gene3D" id="3.30.1360.10">
    <property type="entry name" value="RNA polymerase, RBP11-like subunit"/>
    <property type="match status" value="1"/>
</dbReference>
<dbReference type="PANTHER" id="PTHR11800">
    <property type="entry name" value="DNA-DIRECTED RNA POLYMERASE"/>
    <property type="match status" value="1"/>
</dbReference>
<dbReference type="InterPro" id="IPR036603">
    <property type="entry name" value="RBP11-like"/>
</dbReference>
<feature type="domain" description="DNA-directed RNA polymerase RpoA/D/Rpb3-type" evidence="8">
    <location>
        <begin position="84"/>
        <end position="331"/>
    </location>
</feature>
<dbReference type="NCBIfam" id="NF001988">
    <property type="entry name" value="PRK00783.1"/>
    <property type="match status" value="1"/>
</dbReference>
<dbReference type="GO" id="GO:0003677">
    <property type="term" value="F:DNA binding"/>
    <property type="evidence" value="ECO:0007669"/>
    <property type="project" value="InterPro"/>
</dbReference>
<evidence type="ECO:0000256" key="2">
    <source>
        <dbReference type="ARBA" id="ARBA00011730"/>
    </source>
</evidence>
<dbReference type="InterPro" id="IPR036643">
    <property type="entry name" value="RNApol_insert_sf"/>
</dbReference>
<dbReference type="SUPFAM" id="SSF56553">
    <property type="entry name" value="Insert subdomain of RNA polymerase alpha subunit"/>
    <property type="match status" value="1"/>
</dbReference>
<dbReference type="SUPFAM" id="SSF55257">
    <property type="entry name" value="RBP11-like subunits of RNA polymerase"/>
    <property type="match status" value="1"/>
</dbReference>
<reference evidence="9" key="1">
    <citation type="submission" date="2015-01" db="EMBL/GenBank/DDBJ databases">
        <title>The Genome Sequence of Cladophialophora bantiana CBS 173.52.</title>
        <authorList>
            <consortium name="The Broad Institute Genomics Platform"/>
            <person name="Cuomo C."/>
            <person name="de Hoog S."/>
            <person name="Gorbushina A."/>
            <person name="Stielow B."/>
            <person name="Teixiera M."/>
            <person name="Abouelleil A."/>
            <person name="Chapman S.B."/>
            <person name="Priest M."/>
            <person name="Young S.K."/>
            <person name="Wortman J."/>
            <person name="Nusbaum C."/>
            <person name="Birren B."/>
        </authorList>
    </citation>
    <scope>NUCLEOTIDE SEQUENCE [LARGE SCALE GENOMIC DNA]</scope>
    <source>
        <strain evidence="9">CBS 173.52</strain>
    </source>
</reference>
<dbReference type="FunFam" id="2.170.120.12:FF:000002">
    <property type="entry name" value="DNA-directed RNA polymerase II subunit RPB3"/>
    <property type="match status" value="1"/>
</dbReference>
<dbReference type="Pfam" id="PF01193">
    <property type="entry name" value="RNA_pol_L"/>
    <property type="match status" value="1"/>
</dbReference>
<protein>
    <recommendedName>
        <fullName evidence="7">DNA-directed RNA polymerase II subunit RPB3</fullName>
    </recommendedName>
</protein>
<dbReference type="InterPro" id="IPR011262">
    <property type="entry name" value="DNA-dir_RNA_pol_insert"/>
</dbReference>
<keyword evidence="3" id="KW-0240">DNA-directed RNA polymerase</keyword>
<dbReference type="GO" id="GO:0046983">
    <property type="term" value="F:protein dimerization activity"/>
    <property type="evidence" value="ECO:0007669"/>
    <property type="project" value="InterPro"/>
</dbReference>